<keyword evidence="3" id="KW-0964">Secreted</keyword>
<dbReference type="Gene3D" id="1.20.1330.10">
    <property type="entry name" value="f41 fragment of flagellin, N-terminal domain"/>
    <property type="match status" value="2"/>
</dbReference>
<sequence>MSFADVRLSSGIRSNLLTLQTVQDKMALTQRRLATGSRVNDALENPPTYFASKGLTNRAEDLMSLKSAMGQAVSTVTGAAKTVDRIEELVQQARGLTTAAFAALGTDPGSVTTRAALAKQFDVLLEQIDKLAGDSQYGGKNLLIGNGQRLDATSASRMAINSISGIDNTRVTNVVTPDTYQVRVTGESTVSANAADIANAEAARGIFDLDVTGFLMRQHGNFDDVTISVTGAAGRDRSFQVSCGGQTFTQTFTRDAWETAKARNENLLFNQVFSSGVQVKFSVDLDAMDAVQPSGGAGVSIIERNTDLRITTTNLSGATESRDAANQRGAGKLTYGKNDFPFDTGTVRLTVDPAQLMEAASFPDRAGLIRGGQASAVNSVGPVTGRTADTNYTLRIVNNETNGEAAMSLVLTSSTGAQSSPILVNATTEPGQMTFDFGAGHTATMDIDPAKLSYTNNENIQTPLFVSGKVAATVSGVSGLGTHYYRVSTGKLGSAQDPNPPNAWIYKEVTVETSPDGINWVPFASGNVPDGGGSVSAGALSFSVNERGDVMDRLKIDVSTDPNPPFSVTRRLSYMAAADGTLPSTSIDGFDSASGVGNVASISDQNHAAFSGIQQNTRMRVITGLPDALTGMKTVTVECYALDGTLTETASATIPNGGQSDVPLTLLGNGANATKNAGAMIRMNFSAGSGVNEFSLAVDTPTVVRDYDPSAIPASIGISNGYQGEFAGWSLKHNTLTVTVGDNDSAAPGFKTVSFDDGMGGISTTRVPNAGQTAVAFKLGGTGPNAGATGQFDIGANPYSPVGGTALFRIDSPLTEKAGLTPESSMGVSSFDKLDDRKFNGFKGTSTALTVVVDAPDSAGPGMRYASLLDDNGGLSMVKVPNIGQSDVVFTLGGTGPNVGATARLDITGKTGRDTYRLFTPAMEPKDTVQFTYRAANTPAVPAAAISTVQVNAPSSSNDLTVAFNTAHSDLLVVESLNVTTNGQGLRLDRAQNGWMDRDDIDRAMNGLDTAHATLRSAAQKLTTNLNIITTREDFTKNFSDILVEGANKLTLADQGEEGAKLLMLQTRQQLGTTSLSLANQSQQSILRLFG</sequence>
<dbReference type="Pfam" id="PF00700">
    <property type="entry name" value="Flagellin_C"/>
    <property type="match status" value="1"/>
</dbReference>
<dbReference type="GO" id="GO:0005576">
    <property type="term" value="C:extracellular region"/>
    <property type="evidence" value="ECO:0007669"/>
    <property type="project" value="UniProtKB-SubCell"/>
</dbReference>
<dbReference type="AlphaFoldDB" id="A0A9W7NL33"/>
<dbReference type="RefSeq" id="WP_149468555.1">
    <property type="nucleotide sequence ID" value="NZ_QOKW01000005.1"/>
</dbReference>
<dbReference type="InterPro" id="IPR001492">
    <property type="entry name" value="Flagellin"/>
</dbReference>
<evidence type="ECO:0000256" key="2">
    <source>
        <dbReference type="ARBA" id="ARBA00023143"/>
    </source>
</evidence>
<dbReference type="GO" id="GO:0005198">
    <property type="term" value="F:structural molecule activity"/>
    <property type="evidence" value="ECO:0007669"/>
    <property type="project" value="UniProtKB-UniRule"/>
</dbReference>
<evidence type="ECO:0000259" key="4">
    <source>
        <dbReference type="Pfam" id="PF00669"/>
    </source>
</evidence>
<proteinExistence type="inferred from homology"/>
<dbReference type="GO" id="GO:0009288">
    <property type="term" value="C:bacterial-type flagellum"/>
    <property type="evidence" value="ECO:0007669"/>
    <property type="project" value="UniProtKB-SubCell"/>
</dbReference>
<feature type="domain" description="Flagellin C-terminal" evidence="5">
    <location>
        <begin position="1001"/>
        <end position="1090"/>
    </location>
</feature>
<dbReference type="SUPFAM" id="SSF64518">
    <property type="entry name" value="Phase 1 flagellin"/>
    <property type="match status" value="2"/>
</dbReference>
<keyword evidence="2 3" id="KW-0975">Bacterial flagellum</keyword>
<evidence type="ECO:0000313" key="7">
    <source>
        <dbReference type="Proteomes" id="UP000480854"/>
    </source>
</evidence>
<gene>
    <name evidence="6" type="ORF">DS843_08990</name>
</gene>
<keyword evidence="7" id="KW-1185">Reference proteome</keyword>
<dbReference type="PANTHER" id="PTHR42792:SF2">
    <property type="entry name" value="FLAGELLIN"/>
    <property type="match status" value="1"/>
</dbReference>
<evidence type="ECO:0000259" key="5">
    <source>
        <dbReference type="Pfam" id="PF00700"/>
    </source>
</evidence>
<dbReference type="Proteomes" id="UP000480854">
    <property type="component" value="Unassembled WGS sequence"/>
</dbReference>
<dbReference type="PANTHER" id="PTHR42792">
    <property type="entry name" value="FLAGELLIN"/>
    <property type="match status" value="1"/>
</dbReference>
<feature type="domain" description="Flagellin N-terminal" evidence="4">
    <location>
        <begin position="16"/>
        <end position="146"/>
    </location>
</feature>
<name>A0A9W7NL33_9PROT</name>
<comment type="subcellular location">
    <subcellularLocation>
        <location evidence="3">Secreted</location>
    </subcellularLocation>
    <subcellularLocation>
        <location evidence="3">Bacterial flagellum</location>
    </subcellularLocation>
</comment>
<dbReference type="Pfam" id="PF00669">
    <property type="entry name" value="Flagellin_N"/>
    <property type="match status" value="1"/>
</dbReference>
<reference evidence="6 7" key="1">
    <citation type="submission" date="2018-07" db="EMBL/GenBank/DDBJ databases">
        <title>Genome sequence of Azospirillum sp. ATCC 49961.</title>
        <authorList>
            <person name="Sant'Anna F.H."/>
            <person name="Baldani J.I."/>
            <person name="Zilli J.E."/>
            <person name="Reis V.M."/>
            <person name="Hartmann A."/>
            <person name="Cruz L."/>
            <person name="de Souza E.M."/>
            <person name="de Oliveira Pedrosa F."/>
            <person name="Passaglia L.M.P."/>
        </authorList>
    </citation>
    <scope>NUCLEOTIDE SEQUENCE [LARGE SCALE GENOMIC DNA]</scope>
    <source>
        <strain evidence="6 7">ATCC 49961</strain>
    </source>
</reference>
<comment type="caution">
    <text evidence="6">The sequence shown here is derived from an EMBL/GenBank/DDBJ whole genome shotgun (WGS) entry which is preliminary data.</text>
</comment>
<dbReference type="EMBL" id="QOKW01000005">
    <property type="protein sequence ID" value="KAA0681894.1"/>
    <property type="molecule type" value="Genomic_DNA"/>
</dbReference>
<evidence type="ECO:0000256" key="1">
    <source>
        <dbReference type="ARBA" id="ARBA00005709"/>
    </source>
</evidence>
<dbReference type="InterPro" id="IPR046358">
    <property type="entry name" value="Flagellin_C"/>
</dbReference>
<dbReference type="OrthoDB" id="9808068at2"/>
<comment type="similarity">
    <text evidence="1 3">Belongs to the bacterial flagellin family.</text>
</comment>
<dbReference type="InterPro" id="IPR001029">
    <property type="entry name" value="Flagellin_N"/>
</dbReference>
<comment type="function">
    <text evidence="3">Flagellin is the subunit protein which polymerizes to form the filaments of bacterial flagella.</text>
</comment>
<accession>A0A9W7NL33</accession>
<protein>
    <recommendedName>
        <fullName evidence="3">Flagellin</fullName>
    </recommendedName>
</protein>
<evidence type="ECO:0000256" key="3">
    <source>
        <dbReference type="RuleBase" id="RU362073"/>
    </source>
</evidence>
<evidence type="ECO:0000313" key="6">
    <source>
        <dbReference type="EMBL" id="KAA0681894.1"/>
    </source>
</evidence>
<organism evidence="6 7">
    <name type="scientific">Roseomonas genomospecies 6</name>
    <dbReference type="NCBI Taxonomy" id="214106"/>
    <lineage>
        <taxon>Bacteria</taxon>
        <taxon>Pseudomonadati</taxon>
        <taxon>Pseudomonadota</taxon>
        <taxon>Alphaproteobacteria</taxon>
        <taxon>Acetobacterales</taxon>
        <taxon>Roseomonadaceae</taxon>
        <taxon>Roseomonas</taxon>
    </lineage>
</organism>